<proteinExistence type="predicted"/>
<gene>
    <name evidence="1" type="ORF">AVDCRST_MAG69-2471</name>
</gene>
<dbReference type="AlphaFoldDB" id="A0A6J4T1E5"/>
<name>A0A6J4T1E5_9ACTN</name>
<sequence length="59" mass="5948">MQGGSCAQAAEIIGGAVGQGREAYEAAGFACEPSPVEGGDTDYTCTRGDARVTFRYGAA</sequence>
<accession>A0A6J4T1E5</accession>
<reference evidence="1" key="1">
    <citation type="submission" date="2020-02" db="EMBL/GenBank/DDBJ databases">
        <authorList>
            <person name="Meier V. D."/>
        </authorList>
    </citation>
    <scope>NUCLEOTIDE SEQUENCE</scope>
    <source>
        <strain evidence="1">AVDCRST_MAG69</strain>
    </source>
</reference>
<dbReference type="EMBL" id="CADCVP010000267">
    <property type="protein sequence ID" value="CAA9510738.1"/>
    <property type="molecule type" value="Genomic_DNA"/>
</dbReference>
<protein>
    <submittedName>
        <fullName evidence="1">Uncharacterized protein</fullName>
    </submittedName>
</protein>
<evidence type="ECO:0000313" key="1">
    <source>
        <dbReference type="EMBL" id="CAA9510738.1"/>
    </source>
</evidence>
<organism evidence="1">
    <name type="scientific">uncultured Solirubrobacteraceae bacterium</name>
    <dbReference type="NCBI Taxonomy" id="1162706"/>
    <lineage>
        <taxon>Bacteria</taxon>
        <taxon>Bacillati</taxon>
        <taxon>Actinomycetota</taxon>
        <taxon>Thermoleophilia</taxon>
        <taxon>Solirubrobacterales</taxon>
        <taxon>Solirubrobacteraceae</taxon>
        <taxon>environmental samples</taxon>
    </lineage>
</organism>